<name>A0A381R5D5_9ZZZZ</name>
<protein>
    <recommendedName>
        <fullName evidence="7">Glutamyl/glutaminyl-tRNA synthetase class Ib catalytic domain-containing protein</fullName>
    </recommendedName>
</protein>
<dbReference type="PANTHER" id="PTHR43311">
    <property type="entry name" value="GLUTAMATE--TRNA LIGASE"/>
    <property type="match status" value="1"/>
</dbReference>
<dbReference type="GO" id="GO:0006424">
    <property type="term" value="P:glutamyl-tRNA aminoacylation"/>
    <property type="evidence" value="ECO:0007669"/>
    <property type="project" value="TreeGrafter"/>
</dbReference>
<dbReference type="EMBL" id="UINC01001618">
    <property type="protein sequence ID" value="SUZ85047.1"/>
    <property type="molecule type" value="Genomic_DNA"/>
</dbReference>
<gene>
    <name evidence="8" type="ORF">METZ01_LOCUS37901</name>
</gene>
<evidence type="ECO:0000256" key="6">
    <source>
        <dbReference type="ARBA" id="ARBA00023146"/>
    </source>
</evidence>
<dbReference type="InterPro" id="IPR049940">
    <property type="entry name" value="GluQ/Sye"/>
</dbReference>
<dbReference type="InterPro" id="IPR020058">
    <property type="entry name" value="Glu/Gln-tRNA-synth_Ib_cat-dom"/>
</dbReference>
<evidence type="ECO:0000256" key="5">
    <source>
        <dbReference type="ARBA" id="ARBA00022840"/>
    </source>
</evidence>
<dbReference type="GO" id="GO:0005829">
    <property type="term" value="C:cytosol"/>
    <property type="evidence" value="ECO:0007669"/>
    <property type="project" value="TreeGrafter"/>
</dbReference>
<dbReference type="PANTHER" id="PTHR43311:SF1">
    <property type="entry name" value="GLUTAMYL-Q TRNA(ASP) SYNTHETASE"/>
    <property type="match status" value="1"/>
</dbReference>
<dbReference type="GO" id="GO:0004818">
    <property type="term" value="F:glutamate-tRNA ligase activity"/>
    <property type="evidence" value="ECO:0007669"/>
    <property type="project" value="TreeGrafter"/>
</dbReference>
<dbReference type="AlphaFoldDB" id="A0A381R5D5"/>
<keyword evidence="6" id="KW-0030">Aminoacyl-tRNA synthetase</keyword>
<dbReference type="InterPro" id="IPR014729">
    <property type="entry name" value="Rossmann-like_a/b/a_fold"/>
</dbReference>
<reference evidence="8" key="1">
    <citation type="submission" date="2018-05" db="EMBL/GenBank/DDBJ databases">
        <authorList>
            <person name="Lanie J.A."/>
            <person name="Ng W.-L."/>
            <person name="Kazmierczak K.M."/>
            <person name="Andrzejewski T.M."/>
            <person name="Davidsen T.M."/>
            <person name="Wayne K.J."/>
            <person name="Tettelin H."/>
            <person name="Glass J.I."/>
            <person name="Rusch D."/>
            <person name="Podicherti R."/>
            <person name="Tsui H.-C.T."/>
            <person name="Winkler M.E."/>
        </authorList>
    </citation>
    <scope>NUCLEOTIDE SEQUENCE</scope>
</reference>
<proteinExistence type="predicted"/>
<dbReference type="Pfam" id="PF00749">
    <property type="entry name" value="tRNA-synt_1c"/>
    <property type="match status" value="1"/>
</dbReference>
<evidence type="ECO:0000256" key="1">
    <source>
        <dbReference type="ARBA" id="ARBA00022598"/>
    </source>
</evidence>
<evidence type="ECO:0000256" key="4">
    <source>
        <dbReference type="ARBA" id="ARBA00022833"/>
    </source>
</evidence>
<dbReference type="InterPro" id="IPR001412">
    <property type="entry name" value="aa-tRNA-synth_I_CS"/>
</dbReference>
<keyword evidence="5" id="KW-0067">ATP-binding</keyword>
<sequence>MYSKNKQSSVKIPVNYLLTLQKTVMDSPVISRLAPTPSGYLHLGNAFNFLLTALLVDFQDGHLHLRIDDLDDPRVERSAVEDIFVQLEWLGIKYDSGPSGPDELFSKFSQRFRMELYHESLELLRKSGHLFACECSRSEIRQISSNGNYPGTCRNKKLNLLKGNQTWRILVPVQTLVCLKTFTNKIEKIDVSREMADFVIKRRDGLPAYQLASIMDDLELGVNLVVRGYDLRSSTGAQLYLAKCLNDSIFPETRFVHHVLQTNDAGDKLSKSKGAHSIQMLREKHRNPTWIYQETAKSLNLPFEEIQTLEDLKEVFRSIMILKDGPNSILDHKN</sequence>
<dbReference type="PROSITE" id="PS00178">
    <property type="entry name" value="AA_TRNA_LIGASE_I"/>
    <property type="match status" value="1"/>
</dbReference>
<evidence type="ECO:0000313" key="8">
    <source>
        <dbReference type="EMBL" id="SUZ85047.1"/>
    </source>
</evidence>
<accession>A0A381R5D5</accession>
<dbReference type="SUPFAM" id="SSF52374">
    <property type="entry name" value="Nucleotidylyl transferase"/>
    <property type="match status" value="1"/>
</dbReference>
<keyword evidence="4" id="KW-0862">Zinc</keyword>
<dbReference type="InterPro" id="IPR000924">
    <property type="entry name" value="Glu/Gln-tRNA-synth"/>
</dbReference>
<feature type="domain" description="Glutamyl/glutaminyl-tRNA synthetase class Ib catalytic" evidence="7">
    <location>
        <begin position="29"/>
        <end position="293"/>
    </location>
</feature>
<dbReference type="PRINTS" id="PR00987">
    <property type="entry name" value="TRNASYNTHGLU"/>
</dbReference>
<dbReference type="GO" id="GO:0005524">
    <property type="term" value="F:ATP binding"/>
    <property type="evidence" value="ECO:0007669"/>
    <property type="project" value="UniProtKB-KW"/>
</dbReference>
<keyword evidence="3" id="KW-0547">Nucleotide-binding</keyword>
<evidence type="ECO:0000256" key="2">
    <source>
        <dbReference type="ARBA" id="ARBA00022723"/>
    </source>
</evidence>
<keyword evidence="1" id="KW-0436">Ligase</keyword>
<evidence type="ECO:0000256" key="3">
    <source>
        <dbReference type="ARBA" id="ARBA00022741"/>
    </source>
</evidence>
<dbReference type="Gene3D" id="3.40.50.620">
    <property type="entry name" value="HUPs"/>
    <property type="match status" value="1"/>
</dbReference>
<keyword evidence="2" id="KW-0479">Metal-binding</keyword>
<organism evidence="8">
    <name type="scientific">marine metagenome</name>
    <dbReference type="NCBI Taxonomy" id="408172"/>
    <lineage>
        <taxon>unclassified sequences</taxon>
        <taxon>metagenomes</taxon>
        <taxon>ecological metagenomes</taxon>
    </lineage>
</organism>
<evidence type="ECO:0000259" key="7">
    <source>
        <dbReference type="Pfam" id="PF00749"/>
    </source>
</evidence>